<dbReference type="AlphaFoldDB" id="A0A1H1L9M1"/>
<dbReference type="Pfam" id="PF14253">
    <property type="entry name" value="AbiH"/>
    <property type="match status" value="1"/>
</dbReference>
<proteinExistence type="predicted"/>
<keyword evidence="2" id="KW-1185">Reference proteome</keyword>
<name>A0A1H1L9M1_9FLAO</name>
<accession>A0A1H1L9M1</accession>
<gene>
    <name evidence="1" type="ORF">SAMN04488552_0644</name>
</gene>
<dbReference type="STRING" id="1250231.SAMN04488552_0644"/>
<evidence type="ECO:0000313" key="1">
    <source>
        <dbReference type="EMBL" id="SDR71117.1"/>
    </source>
</evidence>
<dbReference type="InterPro" id="IPR025935">
    <property type="entry name" value="AbiH"/>
</dbReference>
<reference evidence="1 2" key="1">
    <citation type="submission" date="2016-10" db="EMBL/GenBank/DDBJ databases">
        <authorList>
            <person name="Varghese N."/>
            <person name="Submissions S."/>
        </authorList>
    </citation>
    <scope>NUCLEOTIDE SEQUENCE [LARGE SCALE GENOMIC DNA]</scope>
    <source>
        <strain evidence="1 2">Mar_2010_102</strain>
    </source>
</reference>
<protein>
    <submittedName>
        <fullName evidence="1">Bacteriophage abortive infection AbiH</fullName>
    </submittedName>
</protein>
<evidence type="ECO:0000313" key="2">
    <source>
        <dbReference type="Proteomes" id="UP000198858"/>
    </source>
</evidence>
<sequence length="364" mass="42877">MQAKNIVVLIGNGFDIANGFKTKFSDFADSYIDTKIIPALEEVIIKKNSSNIFFRKSFINAMITKGSAYSYENSEDALWLHTRNGKREELKSYIIENYQVLGKILNNRLLGKLYSSRDKNWFDIENTYFKELVEIKNQALINKTKQFNYGPLRIINKEFSEIKKEVLEYLSKIEISIDTKILQFFIRHFHDVSNVYFINFNYTNTLKLYTNKVNFDGSYQINHIHGDLDSGKIVFGYGNDQNDDYREIKMLEEDEFLRYFKTFDYLNNSNYDKVNDEAIDKFSDYEVYILGHSLGATDKTLLSEILNSDKCKKIRFFKRTDLENHPSLIQSNFRELTYAASRILTNERELRRKIVNFEDSVSFP</sequence>
<dbReference type="EMBL" id="LT629745">
    <property type="protein sequence ID" value="SDR71117.1"/>
    <property type="molecule type" value="Genomic_DNA"/>
</dbReference>
<organism evidence="1 2">
    <name type="scientific">Christiangramia echinicola</name>
    <dbReference type="NCBI Taxonomy" id="279359"/>
    <lineage>
        <taxon>Bacteria</taxon>
        <taxon>Pseudomonadati</taxon>
        <taxon>Bacteroidota</taxon>
        <taxon>Flavobacteriia</taxon>
        <taxon>Flavobacteriales</taxon>
        <taxon>Flavobacteriaceae</taxon>
        <taxon>Christiangramia</taxon>
    </lineage>
</organism>
<dbReference type="Proteomes" id="UP000198858">
    <property type="component" value="Chromosome I"/>
</dbReference>
<dbReference type="RefSeq" id="WP_089661269.1">
    <property type="nucleotide sequence ID" value="NZ_LT629745.1"/>
</dbReference>